<feature type="domain" description="Lipid-binding serum glycoprotein C-terminal" evidence="3">
    <location>
        <begin position="59"/>
        <end position="174"/>
    </location>
</feature>
<proteinExistence type="predicted"/>
<comment type="function">
    <text evidence="1">The cytotoxic action of BPI is limited to many species of Gram-negative bacteria; this specificity may be explained by a strong affinity of the very basic N-terminal half for the negatively charged lipopolysaccharides that are unique to the Gram-negative bacterial outer envelope.</text>
</comment>
<dbReference type="InterPro" id="IPR017943">
    <property type="entry name" value="Bactericidal_perm-incr_a/b_dom"/>
</dbReference>
<dbReference type="GO" id="GO:0005615">
    <property type="term" value="C:extracellular space"/>
    <property type="evidence" value="ECO:0007669"/>
    <property type="project" value="UniProtKB-UniRule"/>
</dbReference>
<organism evidence="4 5">
    <name type="scientific">Lates japonicus</name>
    <name type="common">Japanese lates</name>
    <dbReference type="NCBI Taxonomy" id="270547"/>
    <lineage>
        <taxon>Eukaryota</taxon>
        <taxon>Metazoa</taxon>
        <taxon>Chordata</taxon>
        <taxon>Craniata</taxon>
        <taxon>Vertebrata</taxon>
        <taxon>Euteleostomi</taxon>
        <taxon>Actinopterygii</taxon>
        <taxon>Neopterygii</taxon>
        <taxon>Teleostei</taxon>
        <taxon>Neoteleostei</taxon>
        <taxon>Acanthomorphata</taxon>
        <taxon>Carangaria</taxon>
        <taxon>Carangaria incertae sedis</taxon>
        <taxon>Centropomidae</taxon>
        <taxon>Lates</taxon>
    </lineage>
</organism>
<dbReference type="PANTHER" id="PTHR10504:SF132">
    <property type="entry name" value="BACTERICIDAL PERMEABILITY-INCREASING PROTEIN"/>
    <property type="match status" value="1"/>
</dbReference>
<keyword evidence="1" id="KW-0964">Secreted</keyword>
<keyword evidence="1" id="KW-0391">Immunity</keyword>
<gene>
    <name evidence="4" type="ORF">AKAME5_002117400</name>
</gene>
<keyword evidence="1" id="KW-0044">Antibiotic</keyword>
<dbReference type="InterPro" id="IPR032942">
    <property type="entry name" value="BPI/LBP/Plunc"/>
</dbReference>
<accession>A0AAD3RIG1</accession>
<comment type="domain">
    <text evidence="1">The N- and C-terminal barrels adopt an identical fold despite having only 13% of conserved residues.</text>
</comment>
<keyword evidence="1 2" id="KW-0732">Signal</keyword>
<evidence type="ECO:0000259" key="3">
    <source>
        <dbReference type="Pfam" id="PF02886"/>
    </source>
</evidence>
<dbReference type="Gene3D" id="3.15.20.10">
    <property type="entry name" value="Bactericidal permeability-increasing protein, domain 2"/>
    <property type="match status" value="1"/>
</dbReference>
<dbReference type="EMBL" id="BRZM01000290">
    <property type="protein sequence ID" value="GLD69857.1"/>
    <property type="molecule type" value="Genomic_DNA"/>
</dbReference>
<evidence type="ECO:0000313" key="4">
    <source>
        <dbReference type="EMBL" id="GLD69857.1"/>
    </source>
</evidence>
<comment type="subunit">
    <text evidence="1">Monomer. Homodimer; disulfide-linked.</text>
</comment>
<keyword evidence="1" id="KW-1015">Disulfide bond</keyword>
<comment type="domain">
    <text evidence="1">The N-terminal region may be exposed to the interior of the granule, whereas the C-terminal portion may be embedded in the membrane. During phagocytosis and degranulation, proteases may be released and activated and cleave BPI at the junction of the N- and C-terminal portions of the molecule, providing controlled release of the N-terminal antibacterial fragment when bacteria are ingested.</text>
</comment>
<feature type="signal peptide" evidence="2">
    <location>
        <begin position="1"/>
        <end position="21"/>
    </location>
</feature>
<comment type="subcellular location">
    <subcellularLocation>
        <location evidence="1">Secreted</location>
    </subcellularLocation>
</comment>
<name>A0AAD3RIG1_LATJO</name>
<comment type="caution">
    <text evidence="4">The sequence shown here is derived from an EMBL/GenBank/DDBJ whole genome shotgun (WGS) entry which is preliminary data.</text>
</comment>
<dbReference type="PANTHER" id="PTHR10504">
    <property type="entry name" value="BACTERICIDAL PERMEABILITY-INCREASING BPI PROTEIN-RELATED"/>
    <property type="match status" value="1"/>
</dbReference>
<dbReference type="Proteomes" id="UP001279410">
    <property type="component" value="Unassembled WGS sequence"/>
</dbReference>
<keyword evidence="5" id="KW-1185">Reference proteome</keyword>
<evidence type="ECO:0000256" key="1">
    <source>
        <dbReference type="RuleBase" id="RU369039"/>
    </source>
</evidence>
<dbReference type="GO" id="GO:0050829">
    <property type="term" value="P:defense response to Gram-negative bacterium"/>
    <property type="evidence" value="ECO:0007669"/>
    <property type="project" value="UniProtKB-UniRule"/>
</dbReference>
<sequence>MLPSVIVVLMLLSSVENPAIQVTLNPQRLQTFYPDDKGIKTPISGPEDALTGVDDIVHNGTIKAFAIQTIVPRPRCFKLNVDSEFSSKVWIAGGRVKGSISMDNLTVTLAGSEVGTVKIDALESLAKMGVRIALVKLNDQLNEGIVLPRMKWAQLVNSVLKVEQGFIALASDAQVLLTDGGFD</sequence>
<feature type="chain" id="PRO_5042098334" description="Bactericidal permeability-increasing protein" evidence="2">
    <location>
        <begin position="22"/>
        <end position="183"/>
    </location>
</feature>
<keyword evidence="1" id="KW-0325">Glycoprotein</keyword>
<dbReference type="GO" id="GO:0045087">
    <property type="term" value="P:innate immune response"/>
    <property type="evidence" value="ECO:0007669"/>
    <property type="project" value="UniProtKB-UniRule"/>
</dbReference>
<protein>
    <recommendedName>
        <fullName evidence="1">Bactericidal permeability-increasing protein</fullName>
        <shortName evidence="1">BPI</shortName>
    </recommendedName>
</protein>
<dbReference type="SUPFAM" id="SSF55394">
    <property type="entry name" value="Bactericidal permeability-increasing protein, BPI"/>
    <property type="match status" value="1"/>
</dbReference>
<keyword evidence="1" id="KW-0929">Antimicrobial</keyword>
<reference evidence="4" key="1">
    <citation type="submission" date="2022-08" db="EMBL/GenBank/DDBJ databases">
        <title>Genome sequencing of akame (Lates japonicus).</title>
        <authorList>
            <person name="Hashiguchi Y."/>
            <person name="Takahashi H."/>
        </authorList>
    </citation>
    <scope>NUCLEOTIDE SEQUENCE</scope>
    <source>
        <strain evidence="4">Kochi</strain>
    </source>
</reference>
<dbReference type="GO" id="GO:0008289">
    <property type="term" value="F:lipid binding"/>
    <property type="evidence" value="ECO:0007669"/>
    <property type="project" value="InterPro"/>
</dbReference>
<dbReference type="InterPro" id="IPR001124">
    <property type="entry name" value="Lipid-bd_serum_glycop_C"/>
</dbReference>
<evidence type="ECO:0000256" key="2">
    <source>
        <dbReference type="SAM" id="SignalP"/>
    </source>
</evidence>
<dbReference type="AlphaFoldDB" id="A0AAD3RIG1"/>
<keyword evidence="1" id="KW-0399">Innate immunity</keyword>
<evidence type="ECO:0000313" key="5">
    <source>
        <dbReference type="Proteomes" id="UP001279410"/>
    </source>
</evidence>
<dbReference type="Pfam" id="PF02886">
    <property type="entry name" value="LBP_BPI_CETP_C"/>
    <property type="match status" value="1"/>
</dbReference>